<evidence type="ECO:0000256" key="2">
    <source>
        <dbReference type="SAM" id="SignalP"/>
    </source>
</evidence>
<evidence type="ECO:0000313" key="4">
    <source>
        <dbReference type="Proteomes" id="UP000236728"/>
    </source>
</evidence>
<reference evidence="3 4" key="1">
    <citation type="submission" date="2016-10" db="EMBL/GenBank/DDBJ databases">
        <authorList>
            <person name="de Groot N.N."/>
        </authorList>
    </citation>
    <scope>NUCLEOTIDE SEQUENCE [LARGE SCALE GENOMIC DNA]</scope>
    <source>
        <strain evidence="3 4">DSM 22489</strain>
    </source>
</reference>
<name>A0A1H5UUT5_9BACT</name>
<evidence type="ECO:0000256" key="1">
    <source>
        <dbReference type="SAM" id="Phobius"/>
    </source>
</evidence>
<evidence type="ECO:0008006" key="5">
    <source>
        <dbReference type="Google" id="ProtNLM"/>
    </source>
</evidence>
<keyword evidence="1" id="KW-0812">Transmembrane</keyword>
<protein>
    <recommendedName>
        <fullName evidence="5">XrtJ-associated TM-motif-TM protein</fullName>
    </recommendedName>
</protein>
<dbReference type="Proteomes" id="UP000236728">
    <property type="component" value="Unassembled WGS sequence"/>
</dbReference>
<keyword evidence="1" id="KW-0472">Membrane</keyword>
<feature type="chain" id="PRO_5009286536" description="XrtJ-associated TM-motif-TM protein" evidence="2">
    <location>
        <begin position="25"/>
        <end position="60"/>
    </location>
</feature>
<dbReference type="RefSeq" id="WP_103932011.1">
    <property type="nucleotide sequence ID" value="NZ_FNVA01000001.1"/>
</dbReference>
<organism evidence="3 4">
    <name type="scientific">Bryocella elongata</name>
    <dbReference type="NCBI Taxonomy" id="863522"/>
    <lineage>
        <taxon>Bacteria</taxon>
        <taxon>Pseudomonadati</taxon>
        <taxon>Acidobacteriota</taxon>
        <taxon>Terriglobia</taxon>
        <taxon>Terriglobales</taxon>
        <taxon>Acidobacteriaceae</taxon>
        <taxon>Bryocella</taxon>
    </lineage>
</organism>
<dbReference type="AlphaFoldDB" id="A0A1H5UUT5"/>
<accession>A0A1H5UUT5</accession>
<feature type="transmembrane region" description="Helical" evidence="1">
    <location>
        <begin position="34"/>
        <end position="53"/>
    </location>
</feature>
<keyword evidence="1" id="KW-1133">Transmembrane helix</keyword>
<feature type="signal peptide" evidence="2">
    <location>
        <begin position="1"/>
        <end position="24"/>
    </location>
</feature>
<keyword evidence="2" id="KW-0732">Signal</keyword>
<dbReference type="EMBL" id="FNVA01000001">
    <property type="protein sequence ID" value="SEF78823.1"/>
    <property type="molecule type" value="Genomic_DNA"/>
</dbReference>
<evidence type="ECO:0000313" key="3">
    <source>
        <dbReference type="EMBL" id="SEF78823.1"/>
    </source>
</evidence>
<gene>
    <name evidence="3" type="ORF">SAMN05421819_1212</name>
</gene>
<dbReference type="OrthoDB" id="123511at2"/>
<sequence length="60" mass="6533">MKNKRMLQLCVIVLLAGMATRAHAIGGCDESPELPTDVLFSFAVAAFGGVELLRRRSSRK</sequence>
<proteinExistence type="predicted"/>
<keyword evidence="4" id="KW-1185">Reference proteome</keyword>